<dbReference type="PANTHER" id="PTHR13593:SF113">
    <property type="entry name" value="SI:DKEY-266F7.9"/>
    <property type="match status" value="1"/>
</dbReference>
<evidence type="ECO:0000256" key="5">
    <source>
        <dbReference type="ARBA" id="ARBA00030782"/>
    </source>
</evidence>
<dbReference type="RefSeq" id="WP_154790243.1">
    <property type="nucleotide sequence ID" value="NZ_WMBB01000011.1"/>
</dbReference>
<evidence type="ECO:0000256" key="6">
    <source>
        <dbReference type="SAM" id="SignalP"/>
    </source>
</evidence>
<dbReference type="PROSITE" id="PS51318">
    <property type="entry name" value="TAT"/>
    <property type="match status" value="1"/>
</dbReference>
<dbReference type="InterPro" id="IPR000909">
    <property type="entry name" value="PLipase_C_PInositol-sp_X_dom"/>
</dbReference>
<dbReference type="Pfam" id="PF00388">
    <property type="entry name" value="PI-PLC-X"/>
    <property type="match status" value="1"/>
</dbReference>
<dbReference type="EMBL" id="WMBB01000011">
    <property type="protein sequence ID" value="MTE15828.1"/>
    <property type="molecule type" value="Genomic_DNA"/>
</dbReference>
<accession>A0A6I3L3F3</accession>
<evidence type="ECO:0000256" key="2">
    <source>
        <dbReference type="ARBA" id="ARBA00012581"/>
    </source>
</evidence>
<dbReference type="CDD" id="cd08586">
    <property type="entry name" value="PI-PLCc_BcPLC_like"/>
    <property type="match status" value="1"/>
</dbReference>
<dbReference type="SUPFAM" id="SSF51695">
    <property type="entry name" value="PLC-like phosphodiesterases"/>
    <property type="match status" value="1"/>
</dbReference>
<dbReference type="GO" id="GO:0008081">
    <property type="term" value="F:phosphoric diester hydrolase activity"/>
    <property type="evidence" value="ECO:0007669"/>
    <property type="project" value="InterPro"/>
</dbReference>
<dbReference type="PANTHER" id="PTHR13593">
    <property type="match status" value="1"/>
</dbReference>
<dbReference type="GO" id="GO:0006629">
    <property type="term" value="P:lipid metabolic process"/>
    <property type="evidence" value="ECO:0007669"/>
    <property type="project" value="InterPro"/>
</dbReference>
<dbReference type="AlphaFoldDB" id="A0A6I3L3F3"/>
<dbReference type="PROSITE" id="PS50007">
    <property type="entry name" value="PIPLC_X_DOMAIN"/>
    <property type="match status" value="1"/>
</dbReference>
<reference evidence="8 9" key="1">
    <citation type="submission" date="2019-11" db="EMBL/GenBank/DDBJ databases">
        <title>Nocardia sp. nov. CT2-14 isolated from soil.</title>
        <authorList>
            <person name="Kanchanasin P."/>
            <person name="Tanasupawat S."/>
            <person name="Yuki M."/>
            <person name="Kudo T."/>
        </authorList>
    </citation>
    <scope>NUCLEOTIDE SEQUENCE [LARGE SCALE GENOMIC DNA]</scope>
    <source>
        <strain evidence="8 9">CT2-14</strain>
    </source>
</reference>
<evidence type="ECO:0000259" key="7">
    <source>
        <dbReference type="SMART" id="SM00148"/>
    </source>
</evidence>
<dbReference type="GO" id="GO:0004436">
    <property type="term" value="F:phosphatidylinositol diacylglycerol-lyase activity"/>
    <property type="evidence" value="ECO:0007669"/>
    <property type="project" value="UniProtKB-EC"/>
</dbReference>
<evidence type="ECO:0000256" key="4">
    <source>
        <dbReference type="ARBA" id="ARBA00030474"/>
    </source>
</evidence>
<organism evidence="8 9">
    <name type="scientific">Nocardia aurantiaca</name>
    <dbReference type="NCBI Taxonomy" id="2675850"/>
    <lineage>
        <taxon>Bacteria</taxon>
        <taxon>Bacillati</taxon>
        <taxon>Actinomycetota</taxon>
        <taxon>Actinomycetes</taxon>
        <taxon>Mycobacteriales</taxon>
        <taxon>Nocardiaceae</taxon>
        <taxon>Nocardia</taxon>
    </lineage>
</organism>
<feature type="signal peptide" evidence="6">
    <location>
        <begin position="1"/>
        <end position="31"/>
    </location>
</feature>
<name>A0A6I3L3F3_9NOCA</name>
<evidence type="ECO:0000256" key="1">
    <source>
        <dbReference type="ARBA" id="ARBA00001316"/>
    </source>
</evidence>
<dbReference type="InterPro" id="IPR017946">
    <property type="entry name" value="PLC-like_Pdiesterase_TIM-brl"/>
</dbReference>
<comment type="catalytic activity">
    <reaction evidence="1">
        <text>a 1,2-diacyl-sn-glycero-3-phospho-(1D-myo-inositol) = 1D-myo-inositol 1,2-cyclic phosphate + a 1,2-diacyl-sn-glycerol</text>
        <dbReference type="Rhea" id="RHEA:17093"/>
        <dbReference type="ChEBI" id="CHEBI:17815"/>
        <dbReference type="ChEBI" id="CHEBI:57880"/>
        <dbReference type="ChEBI" id="CHEBI:58484"/>
        <dbReference type="EC" id="4.6.1.13"/>
    </reaction>
</comment>
<dbReference type="SMART" id="SM00148">
    <property type="entry name" value="PLCXc"/>
    <property type="match status" value="1"/>
</dbReference>
<evidence type="ECO:0000313" key="9">
    <source>
        <dbReference type="Proteomes" id="UP000432464"/>
    </source>
</evidence>
<proteinExistence type="predicted"/>
<evidence type="ECO:0000313" key="8">
    <source>
        <dbReference type="EMBL" id="MTE15828.1"/>
    </source>
</evidence>
<feature type="domain" description="Phosphatidylinositol-specific phospholipase C X" evidence="7">
    <location>
        <begin position="49"/>
        <end position="199"/>
    </location>
</feature>
<dbReference type="Proteomes" id="UP000432464">
    <property type="component" value="Unassembled WGS sequence"/>
</dbReference>
<dbReference type="InterPro" id="IPR006311">
    <property type="entry name" value="TAT_signal"/>
</dbReference>
<gene>
    <name evidence="8" type="ORF">GLP40_24035</name>
</gene>
<sequence>MSLTRRDFTRTALAAAVGVVATGLNSAAAQAIPHARTVAASPQAWMSAFPDATSLLRLTIPGTHDSCCTDPLNGTEWSHTQNWSLPEQFAHGIRFLDIRCNGLQDHTADSFGIYHSAFYQGITFDTVLDHCRAFLARNPGEVLIMRVKKEDGTTNDVGSAFERVFNGYLDTKGYRPLFWLENRFPTLGEARGRVVLIAQFANSLGCLQWPAGDNGVFTTDRIYLQDHYKNHGLAGLDSGSSNFGSSGGDKFDYIRACLDKSAADPTNTLQYINFTSFADNAWPKDNAAALMPELATYLTTHTTQPAHYGILPMDFPDQYPRVLDLLLAANFG</sequence>
<dbReference type="EC" id="4.6.1.13" evidence="2"/>
<feature type="chain" id="PRO_5026211906" description="1-phosphatidylinositol phosphodiesterase" evidence="6">
    <location>
        <begin position="32"/>
        <end position="332"/>
    </location>
</feature>
<comment type="caution">
    <text evidence="8">The sequence shown here is derived from an EMBL/GenBank/DDBJ whole genome shotgun (WGS) entry which is preliminary data.</text>
</comment>
<keyword evidence="9" id="KW-1185">Reference proteome</keyword>
<dbReference type="Gene3D" id="3.20.20.190">
    <property type="entry name" value="Phosphatidylinositol (PI) phosphodiesterase"/>
    <property type="match status" value="1"/>
</dbReference>
<protein>
    <recommendedName>
        <fullName evidence="3">1-phosphatidylinositol phosphodiesterase</fullName>
        <ecNumber evidence="2">4.6.1.13</ecNumber>
    </recommendedName>
    <alternativeName>
        <fullName evidence="4">Phosphatidylinositol diacylglycerol-lyase</fullName>
    </alternativeName>
    <alternativeName>
        <fullName evidence="5">Phosphatidylinositol-specific phospholipase C</fullName>
    </alternativeName>
</protein>
<evidence type="ECO:0000256" key="3">
    <source>
        <dbReference type="ARBA" id="ARBA00019758"/>
    </source>
</evidence>
<keyword evidence="6" id="KW-0732">Signal</keyword>
<dbReference type="InterPro" id="IPR051057">
    <property type="entry name" value="PI-PLC_domain"/>
</dbReference>